<sequence>MAKEKFDAGEFISSLFHYAHDFNYNHIVFEANRYKVSVNLTRRSATYGNADMFYVSADTKLFAPVMSAINGAIEVAELASKQQAVVATPALERQEQVFQFRLREFGHGKYSLDLSI</sequence>
<keyword evidence="3" id="KW-1185">Reference proteome</keyword>
<dbReference type="Proteomes" id="UP000478636">
    <property type="component" value="Unassembled WGS sequence"/>
</dbReference>
<dbReference type="AlphaFoldDB" id="A0A5B8T8Q3"/>
<gene>
    <name evidence="2" type="ORF">FGL83_01455</name>
    <name evidence="1" type="ORF">GQS40_03385</name>
</gene>
<protein>
    <submittedName>
        <fullName evidence="1">Uncharacterized protein</fullName>
    </submittedName>
</protein>
<evidence type="ECO:0000313" key="1">
    <source>
        <dbReference type="EMBL" id="MWN20716.1"/>
    </source>
</evidence>
<dbReference type="Proteomes" id="UP000321298">
    <property type="component" value="Chromosome"/>
</dbReference>
<proteinExistence type="predicted"/>
<dbReference type="GeneID" id="66530841"/>
<reference evidence="2 3" key="1">
    <citation type="submission" date="2019-06" db="EMBL/GenBank/DDBJ databases">
        <title>Genome analyses of bacteria isolated from kimchi.</title>
        <authorList>
            <person name="Lee S."/>
            <person name="Ahn S."/>
            <person name="Roh S."/>
        </authorList>
    </citation>
    <scope>NUCLEOTIDE SEQUENCE [LARGE SCALE GENOMIC DNA]</scope>
    <source>
        <strain evidence="2 3">CBA3625</strain>
    </source>
</reference>
<dbReference type="RefSeq" id="WP_029510513.1">
    <property type="nucleotide sequence ID" value="NZ_BJMJ01000042.1"/>
</dbReference>
<reference evidence="1 4" key="2">
    <citation type="submission" date="2019-12" db="EMBL/GenBank/DDBJ databases">
        <title>Complete genome sequence of Leuconostoc lactis strain AVN1 provides insights into metabolic potential.</title>
        <authorList>
            <person name="Besrour N."/>
            <person name="Najjari A."/>
            <person name="Fhoula I."/>
            <person name="Jaballah S."/>
            <person name="Klibi N."/>
            <person name="Ouzari H.I."/>
        </authorList>
    </citation>
    <scope>NUCLEOTIDE SEQUENCE [LARGE SCALE GENOMIC DNA]</scope>
    <source>
        <strain evidence="1 4">AVN1</strain>
    </source>
</reference>
<accession>A0A5B8T8Q3</accession>
<organism evidence="1 4">
    <name type="scientific">Leuconostoc lactis</name>
    <dbReference type="NCBI Taxonomy" id="1246"/>
    <lineage>
        <taxon>Bacteria</taxon>
        <taxon>Bacillati</taxon>
        <taxon>Bacillota</taxon>
        <taxon>Bacilli</taxon>
        <taxon>Lactobacillales</taxon>
        <taxon>Lactobacillaceae</taxon>
        <taxon>Leuconostoc</taxon>
    </lineage>
</organism>
<evidence type="ECO:0000313" key="4">
    <source>
        <dbReference type="Proteomes" id="UP000478636"/>
    </source>
</evidence>
<name>A0A5B8T8Q3_LEULA</name>
<evidence type="ECO:0000313" key="2">
    <source>
        <dbReference type="EMBL" id="QEA43450.1"/>
    </source>
</evidence>
<dbReference type="STRING" id="1246.BCR17_02095"/>
<dbReference type="EMBL" id="CP042387">
    <property type="protein sequence ID" value="QEA43450.1"/>
    <property type="molecule type" value="Genomic_DNA"/>
</dbReference>
<evidence type="ECO:0000313" key="3">
    <source>
        <dbReference type="Proteomes" id="UP000321298"/>
    </source>
</evidence>
<dbReference type="EMBL" id="WSZI01000012">
    <property type="protein sequence ID" value="MWN20716.1"/>
    <property type="molecule type" value="Genomic_DNA"/>
</dbReference>